<accession>A0A9P1C003</accession>
<dbReference type="EMBL" id="CAMXCT030000627">
    <property type="protein sequence ID" value="CAL4768683.1"/>
    <property type="molecule type" value="Genomic_DNA"/>
</dbReference>
<keyword evidence="5" id="KW-1185">Reference proteome</keyword>
<evidence type="ECO:0000256" key="1">
    <source>
        <dbReference type="SAM" id="Coils"/>
    </source>
</evidence>
<dbReference type="OrthoDB" id="10469333at2759"/>
<evidence type="ECO:0000313" key="3">
    <source>
        <dbReference type="EMBL" id="CAI3981371.1"/>
    </source>
</evidence>
<name>A0A9P1C003_9DINO</name>
<dbReference type="EMBL" id="CAMXCT020000627">
    <property type="protein sequence ID" value="CAL1134746.1"/>
    <property type="molecule type" value="Genomic_DNA"/>
</dbReference>
<proteinExistence type="predicted"/>
<evidence type="ECO:0000313" key="5">
    <source>
        <dbReference type="Proteomes" id="UP001152797"/>
    </source>
</evidence>
<protein>
    <submittedName>
        <fullName evidence="3">Uncharacterized protein</fullName>
    </submittedName>
</protein>
<keyword evidence="1" id="KW-0175">Coiled coil</keyword>
<evidence type="ECO:0000313" key="4">
    <source>
        <dbReference type="EMBL" id="CAL1134746.1"/>
    </source>
</evidence>
<dbReference type="AlphaFoldDB" id="A0A9P1C003"/>
<reference evidence="3" key="1">
    <citation type="submission" date="2022-10" db="EMBL/GenBank/DDBJ databases">
        <authorList>
            <person name="Chen Y."/>
            <person name="Dougan E. K."/>
            <person name="Chan C."/>
            <person name="Rhodes N."/>
            <person name="Thang M."/>
        </authorList>
    </citation>
    <scope>NUCLEOTIDE SEQUENCE</scope>
</reference>
<reference evidence="4" key="2">
    <citation type="submission" date="2024-04" db="EMBL/GenBank/DDBJ databases">
        <authorList>
            <person name="Chen Y."/>
            <person name="Shah S."/>
            <person name="Dougan E. K."/>
            <person name="Thang M."/>
            <person name="Chan C."/>
        </authorList>
    </citation>
    <scope>NUCLEOTIDE SEQUENCE [LARGE SCALE GENOMIC DNA]</scope>
</reference>
<dbReference type="EMBL" id="CAMXCT010000627">
    <property type="protein sequence ID" value="CAI3981371.1"/>
    <property type="molecule type" value="Genomic_DNA"/>
</dbReference>
<feature type="region of interest" description="Disordered" evidence="2">
    <location>
        <begin position="539"/>
        <end position="558"/>
    </location>
</feature>
<feature type="coiled-coil region" evidence="1">
    <location>
        <begin position="315"/>
        <end position="378"/>
    </location>
</feature>
<feature type="region of interest" description="Disordered" evidence="2">
    <location>
        <begin position="1"/>
        <end position="38"/>
    </location>
</feature>
<comment type="caution">
    <text evidence="3">The sequence shown here is derived from an EMBL/GenBank/DDBJ whole genome shotgun (WGS) entry which is preliminary data.</text>
</comment>
<evidence type="ECO:0000256" key="2">
    <source>
        <dbReference type="SAM" id="MobiDB-lite"/>
    </source>
</evidence>
<sequence length="769" mass="84070">MVNESLSSSKRRAPCGPKPDVPRPRPLRSRVQHGPHEDLNIGKVVKAEELSNLVVNDLIKEALSADARIVPAVPGKESDIVPAEIGNEIEDDVLSLAGSETEQETESAESVDLASRIASRVVQQGIQLDVAKAVQDASQEISVQDFEEVEGFSEDEESFEEVDTVSVQQESFDAMAARLEARQTLIQAAQSGKLLAALQAATAKTAKVEEVDTKQAEVESVRRARDTLLQAARDGRLASAFKEMRKASVLQFGFMWVPGVEEVDTKQAEVESLRRARDTLLQAARDGRLASAFKEMRKASVLQFGFMWVPGVEEVDTKQAEVESLRREARDTLLQAARDGRLASAFKEMRKVEEVEEVDTKQAEVESLRREARDTLLQAARDGRLASAFKEMRKASVLQFGFMWVPGVEEVDTKQAEVESLRREARDALLQAARNGRLASAFRQVKEADKIEALRQQARDALLKATADGRLTAALLQSKVEPKSIDAAETEDSVAAPMETEPSLEEAREKARSALLNTLKTGDFQKAMQEIVEKRQTQALSAEQPTQMEVPPSETVEWHQPLQESAVFKMPGRTKRRIIGGVVRAPSEAVPVDPLPPPAASKLAWFMAGPVSNGLRQKDVATFQMDDGLDTENRGLTRKSSLTSMFEALGSAQLIHMDADDEQTHQVTSMRLSSSCTNLKPQGLKPGMTSSASAMALDLGLDLGAKDRIGTPSMGSRCSSVGSLRALKANKAKPLPFLQKPGSRADWSISNASVMKTTKEWSTGTMAAF</sequence>
<organism evidence="3">
    <name type="scientific">Cladocopium goreaui</name>
    <dbReference type="NCBI Taxonomy" id="2562237"/>
    <lineage>
        <taxon>Eukaryota</taxon>
        <taxon>Sar</taxon>
        <taxon>Alveolata</taxon>
        <taxon>Dinophyceae</taxon>
        <taxon>Suessiales</taxon>
        <taxon>Symbiodiniaceae</taxon>
        <taxon>Cladocopium</taxon>
    </lineage>
</organism>
<dbReference type="Proteomes" id="UP001152797">
    <property type="component" value="Unassembled WGS sequence"/>
</dbReference>
<gene>
    <name evidence="3" type="ORF">C1SCF055_LOCUS9169</name>
</gene>